<feature type="compositionally biased region" description="Basic and acidic residues" evidence="1">
    <location>
        <begin position="594"/>
        <end position="612"/>
    </location>
</feature>
<dbReference type="EMBL" id="FN654388">
    <property type="protein sequence ID" value="CBY33030.1"/>
    <property type="molecule type" value="Genomic_DNA"/>
</dbReference>
<accession>E4YBU3</accession>
<gene>
    <name evidence="2" type="ORF">GSOID_T00020896001</name>
</gene>
<organism evidence="2">
    <name type="scientific">Oikopleura dioica</name>
    <name type="common">Tunicate</name>
    <dbReference type="NCBI Taxonomy" id="34765"/>
    <lineage>
        <taxon>Eukaryota</taxon>
        <taxon>Metazoa</taxon>
        <taxon>Chordata</taxon>
        <taxon>Tunicata</taxon>
        <taxon>Appendicularia</taxon>
        <taxon>Copelata</taxon>
        <taxon>Oikopleuridae</taxon>
        <taxon>Oikopleura</taxon>
    </lineage>
</organism>
<sequence length="612" mass="65548">MEHREKPILKSGTKMVVRRPDGLGTAQVTSEKLKSTALPEVSLDSMVVRPHSTVQRAHSTVIPRGSKSKKIAPDLLTNNANGNGALQSSSKENKNLDILSTLGQFQGLDSLLKSQAELNGKQRVGVNPVLGNAGLMWESVTKRNSVPQVTVSSLIANPSTDELGARRKELDNYTGCLPAHMLHLLPMSQKAEFSANQNGQLNSEMSADLSVLLQQYQALNAAAGLAGSPDLSTNLLSGGIDTSAILQLQLLQAFQRQTAGLAALPSFSMPSATTSSYAENPSLQKTPTQAQTTISFPVTSPYKITPVKRKTEKSKVKCLKTAEIPKIAQAELDSNVKLSSFSGITMTPSMSKRPSIPTELLQPFQNSKVASSTASPSPELWLKLIGSNQSKCVSAMLHSAGARAEIKITLPSGESQTFNGTCSAAKKKSNRLEVEVVEPLPEPVIPDVSILGHNLASLQAQARLLASSLGAQACSVATTNPFSISQILPNFSLDLPSIPPLNLTPITSYAQPENTKWKTPSPLKRESSPEIIVDKLTPEENSQKENSHNLNSTPTRNKGPKKNFLARQAALDAKMNVLRAKAESDAASNTDEGDPVKLEMSDSEIIEPHLDI</sequence>
<name>E4YBU3_OIKDI</name>
<evidence type="ECO:0000256" key="1">
    <source>
        <dbReference type="SAM" id="MobiDB-lite"/>
    </source>
</evidence>
<feature type="compositionally biased region" description="Basic and acidic residues" evidence="1">
    <location>
        <begin position="535"/>
        <end position="547"/>
    </location>
</feature>
<proteinExistence type="predicted"/>
<feature type="region of interest" description="Disordered" evidence="1">
    <location>
        <begin position="535"/>
        <end position="561"/>
    </location>
</feature>
<reference evidence="2" key="1">
    <citation type="journal article" date="2010" name="Science">
        <title>Plasticity of animal genome architecture unmasked by rapid evolution of a pelagic tunicate.</title>
        <authorList>
            <person name="Denoeud F."/>
            <person name="Henriet S."/>
            <person name="Mungpakdee S."/>
            <person name="Aury J.M."/>
            <person name="Da Silva C."/>
            <person name="Brinkmann H."/>
            <person name="Mikhaleva J."/>
            <person name="Olsen L.C."/>
            <person name="Jubin C."/>
            <person name="Canestro C."/>
            <person name="Bouquet J.M."/>
            <person name="Danks G."/>
            <person name="Poulain J."/>
            <person name="Campsteijn C."/>
            <person name="Adamski M."/>
            <person name="Cross I."/>
            <person name="Yadetie F."/>
            <person name="Muffato M."/>
            <person name="Louis A."/>
            <person name="Butcher S."/>
            <person name="Tsagkogeorga G."/>
            <person name="Konrad A."/>
            <person name="Singh S."/>
            <person name="Jensen M.F."/>
            <person name="Cong E.H."/>
            <person name="Eikeseth-Otteraa H."/>
            <person name="Noel B."/>
            <person name="Anthouard V."/>
            <person name="Porcel B.M."/>
            <person name="Kachouri-Lafond R."/>
            <person name="Nishino A."/>
            <person name="Ugolini M."/>
            <person name="Chourrout P."/>
            <person name="Nishida H."/>
            <person name="Aasland R."/>
            <person name="Huzurbazar S."/>
            <person name="Westhof E."/>
            <person name="Delsuc F."/>
            <person name="Lehrach H."/>
            <person name="Reinhardt R."/>
            <person name="Weissenbach J."/>
            <person name="Roy S.W."/>
            <person name="Artiguenave F."/>
            <person name="Postlethwait J.H."/>
            <person name="Manak J.R."/>
            <person name="Thompson E.M."/>
            <person name="Jaillon O."/>
            <person name="Du Pasquier L."/>
            <person name="Boudinot P."/>
            <person name="Liberles D.A."/>
            <person name="Volff J.N."/>
            <person name="Philippe H."/>
            <person name="Lenhard B."/>
            <person name="Roest Crollius H."/>
            <person name="Wincker P."/>
            <person name="Chourrout D."/>
        </authorList>
    </citation>
    <scope>NUCLEOTIDE SEQUENCE [LARGE SCALE GENOMIC DNA]</scope>
</reference>
<protein>
    <submittedName>
        <fullName evidence="2">Uncharacterized protein</fullName>
    </submittedName>
</protein>
<dbReference type="Proteomes" id="UP000011014">
    <property type="component" value="Unassembled WGS sequence"/>
</dbReference>
<evidence type="ECO:0000313" key="2">
    <source>
        <dbReference type="EMBL" id="CBY33030.1"/>
    </source>
</evidence>
<feature type="region of interest" description="Disordered" evidence="1">
    <location>
        <begin position="580"/>
        <end position="612"/>
    </location>
</feature>
<feature type="region of interest" description="Disordered" evidence="1">
    <location>
        <begin position="54"/>
        <end position="89"/>
    </location>
</feature>
<dbReference type="AlphaFoldDB" id="E4YBU3"/>